<dbReference type="PROSITE" id="PS00667">
    <property type="entry name" value="COMPLEX1_ND1_1"/>
    <property type="match status" value="1"/>
</dbReference>
<keyword evidence="10" id="KW-0496">Mitochondrion</keyword>
<evidence type="ECO:0000256" key="7">
    <source>
        <dbReference type="ARBA" id="ARBA00022792"/>
    </source>
</evidence>
<dbReference type="Pfam" id="PF00146">
    <property type="entry name" value="NADHdh"/>
    <property type="match status" value="2"/>
</dbReference>
<evidence type="ECO:0000313" key="15">
    <source>
        <dbReference type="EMBL" id="KAG5312068.1"/>
    </source>
</evidence>
<dbReference type="GO" id="GO:0003954">
    <property type="term" value="F:NADH dehydrogenase activity"/>
    <property type="evidence" value="ECO:0007669"/>
    <property type="project" value="TreeGrafter"/>
</dbReference>
<feature type="transmembrane region" description="Helical" evidence="14">
    <location>
        <begin position="12"/>
        <end position="31"/>
    </location>
</feature>
<evidence type="ECO:0000256" key="5">
    <source>
        <dbReference type="ARBA" id="ARBA00022448"/>
    </source>
</evidence>
<evidence type="ECO:0000256" key="1">
    <source>
        <dbReference type="ARBA" id="ARBA00003257"/>
    </source>
</evidence>
<dbReference type="GO" id="GO:0005743">
    <property type="term" value="C:mitochondrial inner membrane"/>
    <property type="evidence" value="ECO:0007669"/>
    <property type="project" value="UniProtKB-SubCell"/>
</dbReference>
<gene>
    <name evidence="15" type="primary">Nd1_1</name>
    <name evidence="15" type="ORF">G6Z75_0010209</name>
</gene>
<dbReference type="PANTHER" id="PTHR11432">
    <property type="entry name" value="NADH DEHYDROGENASE SUBUNIT 1"/>
    <property type="match status" value="1"/>
</dbReference>
<dbReference type="GO" id="GO:0009060">
    <property type="term" value="P:aerobic respiration"/>
    <property type="evidence" value="ECO:0007669"/>
    <property type="project" value="TreeGrafter"/>
</dbReference>
<evidence type="ECO:0000256" key="9">
    <source>
        <dbReference type="ARBA" id="ARBA00023075"/>
    </source>
</evidence>
<keyword evidence="5" id="KW-0813">Transport</keyword>
<evidence type="ECO:0000256" key="8">
    <source>
        <dbReference type="ARBA" id="ARBA00022989"/>
    </source>
</evidence>
<keyword evidence="9" id="KW-0830">Ubiquinone</keyword>
<comment type="function">
    <text evidence="1">Core subunit of the mitochondrial membrane respiratory chain NADH dehydrogenase (Complex I) that is believed to belong to the minimal assembly required for catalysis. Complex I functions in the transfer of electrons from NADH to the respiratory chain. The immediate electron acceptor for the enzyme is believed to be ubiquinone.</text>
</comment>
<evidence type="ECO:0000256" key="12">
    <source>
        <dbReference type="ARBA" id="ARBA00031024"/>
    </source>
</evidence>
<name>A0A836ED92_9HYME</name>
<dbReference type="Proteomes" id="UP000667349">
    <property type="component" value="Unassembled WGS sequence"/>
</dbReference>
<evidence type="ECO:0000256" key="14">
    <source>
        <dbReference type="SAM" id="Phobius"/>
    </source>
</evidence>
<sequence length="193" mass="22669">LNYKDYIIMRVIRLVVLEIYVLVRVAFLTLLERKILGYIQERKGPNKVGLGGILQPFSDAIKLFRKEVFVVYKSRYYMYYIWAVRGICQTLSYEVRIIIIIFLVLIILRERYSFIDTDIYMIMPLFLVFLISILAELNRTPIDFVEGESELVSGFNVEYFSGAFALIFMAEYGIIIFFRYLVVGIFTNLIVSI</sequence>
<comment type="subcellular location">
    <subcellularLocation>
        <location evidence="2 13">Mitochondrion inner membrane</location>
        <topology evidence="2 13">Multi-pass membrane protein</topology>
    </subcellularLocation>
</comment>
<dbReference type="InterPro" id="IPR018086">
    <property type="entry name" value="NADH_UbQ_OxRdtase_su1_CS"/>
</dbReference>
<evidence type="ECO:0000256" key="3">
    <source>
        <dbReference type="ARBA" id="ARBA00010535"/>
    </source>
</evidence>
<dbReference type="PANTHER" id="PTHR11432:SF3">
    <property type="entry name" value="NADH-UBIQUINONE OXIDOREDUCTASE CHAIN 1"/>
    <property type="match status" value="1"/>
</dbReference>
<keyword evidence="6 13" id="KW-0812">Transmembrane</keyword>
<feature type="transmembrane region" description="Helical" evidence="14">
    <location>
        <begin position="119"/>
        <end position="139"/>
    </location>
</feature>
<keyword evidence="16" id="KW-1185">Reference proteome</keyword>
<dbReference type="EMBL" id="JAANHZ010000339">
    <property type="protein sequence ID" value="KAG5312068.1"/>
    <property type="molecule type" value="Genomic_DNA"/>
</dbReference>
<evidence type="ECO:0000256" key="13">
    <source>
        <dbReference type="RuleBase" id="RU000471"/>
    </source>
</evidence>
<protein>
    <recommendedName>
        <fullName evidence="4">NADH-ubiquinone oxidoreductase chain 1</fullName>
    </recommendedName>
    <alternativeName>
        <fullName evidence="12">NADH dehydrogenase subunit 1</fullName>
    </alternativeName>
</protein>
<evidence type="ECO:0000256" key="6">
    <source>
        <dbReference type="ARBA" id="ARBA00022692"/>
    </source>
</evidence>
<feature type="non-terminal residue" evidence="15">
    <location>
        <position position="1"/>
    </location>
</feature>
<keyword evidence="8 14" id="KW-1133">Transmembrane helix</keyword>
<organism evidence="15 16">
    <name type="scientific">Acromyrmex insinuator</name>
    <dbReference type="NCBI Taxonomy" id="230686"/>
    <lineage>
        <taxon>Eukaryota</taxon>
        <taxon>Metazoa</taxon>
        <taxon>Ecdysozoa</taxon>
        <taxon>Arthropoda</taxon>
        <taxon>Hexapoda</taxon>
        <taxon>Insecta</taxon>
        <taxon>Pterygota</taxon>
        <taxon>Neoptera</taxon>
        <taxon>Endopterygota</taxon>
        <taxon>Hymenoptera</taxon>
        <taxon>Apocrita</taxon>
        <taxon>Aculeata</taxon>
        <taxon>Formicoidea</taxon>
        <taxon>Formicidae</taxon>
        <taxon>Myrmicinae</taxon>
        <taxon>Acromyrmex</taxon>
    </lineage>
</organism>
<proteinExistence type="inferred from homology"/>
<evidence type="ECO:0000256" key="10">
    <source>
        <dbReference type="ARBA" id="ARBA00023128"/>
    </source>
</evidence>
<comment type="similarity">
    <text evidence="3 13">Belongs to the complex I subunit 1 family.</text>
</comment>
<keyword evidence="11 14" id="KW-0472">Membrane</keyword>
<keyword evidence="7" id="KW-0999">Mitochondrion inner membrane</keyword>
<evidence type="ECO:0000256" key="11">
    <source>
        <dbReference type="ARBA" id="ARBA00023136"/>
    </source>
</evidence>
<evidence type="ECO:0000313" key="16">
    <source>
        <dbReference type="Proteomes" id="UP000667349"/>
    </source>
</evidence>
<feature type="transmembrane region" description="Helical" evidence="14">
    <location>
        <begin position="159"/>
        <end position="182"/>
    </location>
</feature>
<accession>A0A836ED92</accession>
<feature type="non-terminal residue" evidence="15">
    <location>
        <position position="193"/>
    </location>
</feature>
<feature type="transmembrane region" description="Helical" evidence="14">
    <location>
        <begin position="79"/>
        <end position="107"/>
    </location>
</feature>
<dbReference type="InterPro" id="IPR001694">
    <property type="entry name" value="NADH_UbQ_OxRdtase_su1/FPO"/>
</dbReference>
<comment type="caution">
    <text evidence="15">The sequence shown here is derived from an EMBL/GenBank/DDBJ whole genome shotgun (WGS) entry which is preliminary data.</text>
</comment>
<dbReference type="AlphaFoldDB" id="A0A836ED92"/>
<reference evidence="15" key="1">
    <citation type="submission" date="2020-02" db="EMBL/GenBank/DDBJ databases">
        <title>Relaxed selection underlies rapid genomic changes in the transitions from sociality to social parasitism in ants.</title>
        <authorList>
            <person name="Bi X."/>
        </authorList>
    </citation>
    <scope>NUCLEOTIDE SEQUENCE</scope>
    <source>
        <strain evidence="15">BGI-DK2013a</strain>
        <tissue evidence="15">Whole body</tissue>
    </source>
</reference>
<evidence type="ECO:0000256" key="4">
    <source>
        <dbReference type="ARBA" id="ARBA00021009"/>
    </source>
</evidence>
<keyword evidence="13" id="KW-0520">NAD</keyword>
<evidence type="ECO:0000256" key="2">
    <source>
        <dbReference type="ARBA" id="ARBA00004448"/>
    </source>
</evidence>